<dbReference type="InterPro" id="IPR034904">
    <property type="entry name" value="FSCA_dom_sf"/>
</dbReference>
<organism evidence="3 4">
    <name type="scientific">Lutimonas vermicola</name>
    <dbReference type="NCBI Taxonomy" id="414288"/>
    <lineage>
        <taxon>Bacteria</taxon>
        <taxon>Pseudomonadati</taxon>
        <taxon>Bacteroidota</taxon>
        <taxon>Flavobacteriia</taxon>
        <taxon>Flavobacteriales</taxon>
        <taxon>Flavobacteriaceae</taxon>
        <taxon>Lutimonas</taxon>
    </lineage>
</organism>
<dbReference type="PANTHER" id="PTHR11178:SF1">
    <property type="entry name" value="NFU1 IRON-SULFUR CLUSTER SCAFFOLD HOMOLOG, MITOCHONDRIAL"/>
    <property type="match status" value="1"/>
</dbReference>
<dbReference type="Gene3D" id="3.30.300.130">
    <property type="entry name" value="Fe-S cluster assembly (FSCA)"/>
    <property type="match status" value="1"/>
</dbReference>
<accession>A0ABU9L115</accession>
<protein>
    <submittedName>
        <fullName evidence="3">NifU family protein</fullName>
    </submittedName>
</protein>
<proteinExistence type="inferred from homology"/>
<feature type="domain" description="Scaffold protein Nfu/NifU N-terminal" evidence="2">
    <location>
        <begin position="104"/>
        <end position="189"/>
    </location>
</feature>
<dbReference type="RefSeq" id="WP_342160177.1">
    <property type="nucleotide sequence ID" value="NZ_JBCDNA010000002.1"/>
</dbReference>
<gene>
    <name evidence="3" type="ORF">AABB81_09500</name>
</gene>
<dbReference type="InterPro" id="IPR014824">
    <property type="entry name" value="Nfu/NifU_N"/>
</dbReference>
<comment type="caution">
    <text evidence="3">The sequence shown here is derived from an EMBL/GenBank/DDBJ whole genome shotgun (WGS) entry which is preliminary data.</text>
</comment>
<dbReference type="Pfam" id="PF08712">
    <property type="entry name" value="Nfu_N"/>
    <property type="match status" value="2"/>
</dbReference>
<reference evidence="3 4" key="1">
    <citation type="submission" date="2024-04" db="EMBL/GenBank/DDBJ databases">
        <title>whole genome sequencing of Lutimonas vermicola strain IMCC1616.</title>
        <authorList>
            <person name="Bae S.S."/>
        </authorList>
    </citation>
    <scope>NUCLEOTIDE SEQUENCE [LARGE SCALE GENOMIC DNA]</scope>
    <source>
        <strain evidence="3 4">IMCC1616</strain>
    </source>
</reference>
<dbReference type="PANTHER" id="PTHR11178">
    <property type="entry name" value="IRON-SULFUR CLUSTER SCAFFOLD PROTEIN NFU-RELATED"/>
    <property type="match status" value="1"/>
</dbReference>
<dbReference type="SMART" id="SM00932">
    <property type="entry name" value="Nfu_N"/>
    <property type="match status" value="2"/>
</dbReference>
<feature type="domain" description="Scaffold protein Nfu/NifU N-terminal" evidence="2">
    <location>
        <begin position="4"/>
        <end position="89"/>
    </location>
</feature>
<name>A0ABU9L115_9FLAO</name>
<dbReference type="InterPro" id="IPR036498">
    <property type="entry name" value="Nfu/NifU_N_sf"/>
</dbReference>
<dbReference type="SUPFAM" id="SSF110836">
    <property type="entry name" value="Hypothetical protein SAV1430"/>
    <property type="match status" value="2"/>
</dbReference>
<dbReference type="EMBL" id="JBCDNA010000002">
    <property type="protein sequence ID" value="MEL4456128.1"/>
    <property type="molecule type" value="Genomic_DNA"/>
</dbReference>
<dbReference type="InterPro" id="IPR001075">
    <property type="entry name" value="NIF_FeS_clus_asmbl_NifU_C"/>
</dbReference>
<dbReference type="Pfam" id="PF01106">
    <property type="entry name" value="NifU"/>
    <property type="match status" value="1"/>
</dbReference>
<dbReference type="Gene3D" id="3.30.1370.70">
    <property type="entry name" value="Scaffold protein Nfu/NifU, N-terminal domain"/>
    <property type="match status" value="2"/>
</dbReference>
<evidence type="ECO:0000259" key="2">
    <source>
        <dbReference type="SMART" id="SM00932"/>
    </source>
</evidence>
<dbReference type="SUPFAM" id="SSF117916">
    <property type="entry name" value="Fe-S cluster assembly (FSCA) domain-like"/>
    <property type="match status" value="1"/>
</dbReference>
<evidence type="ECO:0000313" key="3">
    <source>
        <dbReference type="EMBL" id="MEL4456128.1"/>
    </source>
</evidence>
<evidence type="ECO:0000313" key="4">
    <source>
        <dbReference type="Proteomes" id="UP001474120"/>
    </source>
</evidence>
<comment type="similarity">
    <text evidence="1">Belongs to the NifU family.</text>
</comment>
<evidence type="ECO:0000256" key="1">
    <source>
        <dbReference type="ARBA" id="ARBA00006420"/>
    </source>
</evidence>
<keyword evidence="4" id="KW-1185">Reference proteome</keyword>
<dbReference type="Proteomes" id="UP001474120">
    <property type="component" value="Unassembled WGS sequence"/>
</dbReference>
<sequence>MSKIKIEYTPNPAIIKFVADKMLTESSFEYNSIDDAKNSALVQQLFHLPFVKKVFITANFIALEKFDILEWSEVQKELQEILEAYLDQNDSLFSEDKKEQIVEVYAESTPNPNVQKFVTNRLLSNQHIELSEQKDAHEVPLAYELFEFPFVKEVFISDNYVSIQKSNELEWFEINNSLRDFLKEYLQSDRRIVAEGYSPVKKDSQQNNMKFTATDDDISKEIIAVLEEYIKPAVAGDGGNIQFLSYIAETKEVNVLLQGACNGCPSSTITLKNGIEATLKQLLPGKIGTVNALN</sequence>